<dbReference type="CDD" id="cd00009">
    <property type="entry name" value="AAA"/>
    <property type="match status" value="1"/>
</dbReference>
<dbReference type="PANTHER" id="PTHR30050">
    <property type="entry name" value="CHROMOSOMAL REPLICATION INITIATOR PROTEIN DNAA"/>
    <property type="match status" value="1"/>
</dbReference>
<keyword evidence="6" id="KW-1185">Reference proteome</keyword>
<dbReference type="Pfam" id="PF01695">
    <property type="entry name" value="IstB_IS21"/>
    <property type="match status" value="1"/>
</dbReference>
<dbReference type="KEGG" id="rher:EHE19_015710"/>
<evidence type="ECO:0000256" key="2">
    <source>
        <dbReference type="ARBA" id="ARBA00022741"/>
    </source>
</evidence>
<dbReference type="InterPro" id="IPR003593">
    <property type="entry name" value="AAA+_ATPase"/>
</dbReference>
<evidence type="ECO:0000256" key="3">
    <source>
        <dbReference type="ARBA" id="ARBA00022840"/>
    </source>
</evidence>
<dbReference type="NCBIfam" id="NF038214">
    <property type="entry name" value="IS21_help_AAA"/>
    <property type="match status" value="1"/>
</dbReference>
<dbReference type="InterPro" id="IPR028350">
    <property type="entry name" value="DNAC/IstB-like"/>
</dbReference>
<accession>A0A7H1VLP7</accession>
<dbReference type="InterPro" id="IPR047661">
    <property type="entry name" value="IstB"/>
</dbReference>
<comment type="similarity">
    <text evidence="1">Belongs to the IS21/IS1162 putative ATP-binding protein family.</text>
</comment>
<dbReference type="PRINTS" id="PR00300">
    <property type="entry name" value="CLPPROTEASEA"/>
</dbReference>
<evidence type="ECO:0000256" key="1">
    <source>
        <dbReference type="ARBA" id="ARBA00008059"/>
    </source>
</evidence>
<dbReference type="AlphaFoldDB" id="A0A7H1VLP7"/>
<dbReference type="InterPro" id="IPR001270">
    <property type="entry name" value="ClpA/B"/>
</dbReference>
<proteinExistence type="inferred from homology"/>
<dbReference type="GO" id="GO:0006260">
    <property type="term" value="P:DNA replication"/>
    <property type="evidence" value="ECO:0007669"/>
    <property type="project" value="TreeGrafter"/>
</dbReference>
<dbReference type="EMBL" id="CP061336">
    <property type="protein sequence ID" value="QNU66309.1"/>
    <property type="molecule type" value="Genomic_DNA"/>
</dbReference>
<dbReference type="GO" id="GO:0005524">
    <property type="term" value="F:ATP binding"/>
    <property type="evidence" value="ECO:0007669"/>
    <property type="project" value="UniProtKB-KW"/>
</dbReference>
<feature type="domain" description="AAA+ ATPase" evidence="4">
    <location>
        <begin position="101"/>
        <end position="234"/>
    </location>
</feature>
<evidence type="ECO:0000313" key="6">
    <source>
        <dbReference type="Proteomes" id="UP000306409"/>
    </source>
</evidence>
<protein>
    <submittedName>
        <fullName evidence="5">ATP-binding protein</fullName>
    </submittedName>
</protein>
<keyword evidence="2" id="KW-0547">Nucleotide-binding</keyword>
<reference evidence="5 6" key="1">
    <citation type="submission" date="2020-09" db="EMBL/GenBank/DDBJ databases">
        <title>Characterization and genome sequencing of Ruminiclostridium sp. nov. MA18.</title>
        <authorList>
            <person name="Rettenmaier R."/>
            <person name="Kowollik M.-L."/>
            <person name="Liebl W."/>
            <person name="Zverlov V."/>
        </authorList>
    </citation>
    <scope>NUCLEOTIDE SEQUENCE [LARGE SCALE GENOMIC DNA]</scope>
    <source>
        <strain evidence="5 6">MA18</strain>
    </source>
</reference>
<dbReference type="InterPro" id="IPR027417">
    <property type="entry name" value="P-loop_NTPase"/>
</dbReference>
<dbReference type="Proteomes" id="UP000306409">
    <property type="component" value="Chromosome"/>
</dbReference>
<evidence type="ECO:0000259" key="4">
    <source>
        <dbReference type="SMART" id="SM00382"/>
    </source>
</evidence>
<organism evidence="5 6">
    <name type="scientific">Ruminiclostridium herbifermentans</name>
    <dbReference type="NCBI Taxonomy" id="2488810"/>
    <lineage>
        <taxon>Bacteria</taxon>
        <taxon>Bacillati</taxon>
        <taxon>Bacillota</taxon>
        <taxon>Clostridia</taxon>
        <taxon>Eubacteriales</taxon>
        <taxon>Oscillospiraceae</taxon>
        <taxon>Ruminiclostridium</taxon>
    </lineage>
</organism>
<dbReference type="PIRSF" id="PIRSF003073">
    <property type="entry name" value="DNAC_TnpB_IstB"/>
    <property type="match status" value="1"/>
</dbReference>
<evidence type="ECO:0000313" key="5">
    <source>
        <dbReference type="EMBL" id="QNU66309.1"/>
    </source>
</evidence>
<dbReference type="RefSeq" id="WP_190530357.1">
    <property type="nucleotide sequence ID" value="NZ_CP061336.1"/>
</dbReference>
<keyword evidence="3 5" id="KW-0067">ATP-binding</keyword>
<dbReference type="SMART" id="SM00382">
    <property type="entry name" value="AAA"/>
    <property type="match status" value="1"/>
</dbReference>
<name>A0A7H1VLP7_9FIRM</name>
<dbReference type="PANTHER" id="PTHR30050:SF4">
    <property type="entry name" value="ATP-BINDING PROTEIN RV3427C IN INSERTION SEQUENCE-RELATED"/>
    <property type="match status" value="1"/>
</dbReference>
<dbReference type="InterPro" id="IPR002611">
    <property type="entry name" value="IstB_ATP-bd"/>
</dbReference>
<dbReference type="Gene3D" id="3.40.50.300">
    <property type="entry name" value="P-loop containing nucleotide triphosphate hydrolases"/>
    <property type="match status" value="1"/>
</dbReference>
<dbReference type="SUPFAM" id="SSF52540">
    <property type="entry name" value="P-loop containing nucleoside triphosphate hydrolases"/>
    <property type="match status" value="1"/>
</dbReference>
<sequence length="250" mass="28852">MNNSTYNQLCRNMEILGLGQMVIHLDEISNFVTSNNLSFTEGLLRLSNYEVDFKEAKASRSMIKAAAFPFVKELKDYDFNFQPSVNQQEIQELCTLGFLERNENIVFLGPSGVGKTHLATSIGIAAAKKRTSTYFIKCHDLLQQLKKAKLENRLDVRLRHFCHYRLLIIDELGYLPIDKEDSNMFFQLIDMRYERKSTILTTNMNFNEWDGVFYDAVVANAILDRVLHHAHVISISGKSYRLKDHMKQGD</sequence>
<gene>
    <name evidence="5" type="ORF">EHE19_015710</name>
</gene>